<comment type="caution">
    <text evidence="1">The sequence shown here is derived from an EMBL/GenBank/DDBJ whole genome shotgun (WGS) entry which is preliminary data.</text>
</comment>
<evidence type="ECO:0000313" key="1">
    <source>
        <dbReference type="EMBL" id="KAJ7706964.1"/>
    </source>
</evidence>
<protein>
    <submittedName>
        <fullName evidence="1">Uncharacterized protein</fullName>
    </submittedName>
</protein>
<dbReference type="Gene3D" id="3.60.10.10">
    <property type="entry name" value="Endonuclease/exonuclease/phosphatase"/>
    <property type="match status" value="1"/>
</dbReference>
<gene>
    <name evidence="1" type="ORF">B0H17DRAFT_860148</name>
</gene>
<dbReference type="AlphaFoldDB" id="A0AAD7M9J2"/>
<sequence length="102" mass="11808">QHELLQAMGRDCYHSAALQEPYMDQNKKTRVNTWWTAVYPTGHDASEERSWVVTLVNRSLPTNAWSQIHIPLPDVVGIKFRGDFRTLRVVNIYNDGDHDESL</sequence>
<proteinExistence type="predicted"/>
<keyword evidence="2" id="KW-1185">Reference proteome</keyword>
<dbReference type="Proteomes" id="UP001221757">
    <property type="component" value="Unassembled WGS sequence"/>
</dbReference>
<feature type="non-terminal residue" evidence="1">
    <location>
        <position position="1"/>
    </location>
</feature>
<dbReference type="InterPro" id="IPR036691">
    <property type="entry name" value="Endo/exonu/phosph_ase_sf"/>
</dbReference>
<accession>A0AAD7M9J2</accession>
<dbReference type="SUPFAM" id="SSF56219">
    <property type="entry name" value="DNase I-like"/>
    <property type="match status" value="1"/>
</dbReference>
<evidence type="ECO:0000313" key="2">
    <source>
        <dbReference type="Proteomes" id="UP001221757"/>
    </source>
</evidence>
<organism evidence="1 2">
    <name type="scientific">Mycena rosella</name>
    <name type="common">Pink bonnet</name>
    <name type="synonym">Agaricus rosellus</name>
    <dbReference type="NCBI Taxonomy" id="1033263"/>
    <lineage>
        <taxon>Eukaryota</taxon>
        <taxon>Fungi</taxon>
        <taxon>Dikarya</taxon>
        <taxon>Basidiomycota</taxon>
        <taxon>Agaricomycotina</taxon>
        <taxon>Agaricomycetes</taxon>
        <taxon>Agaricomycetidae</taxon>
        <taxon>Agaricales</taxon>
        <taxon>Marasmiineae</taxon>
        <taxon>Mycenaceae</taxon>
        <taxon>Mycena</taxon>
    </lineage>
</organism>
<name>A0AAD7M9J2_MYCRO</name>
<feature type="non-terminal residue" evidence="1">
    <location>
        <position position="102"/>
    </location>
</feature>
<reference evidence="1" key="1">
    <citation type="submission" date="2023-03" db="EMBL/GenBank/DDBJ databases">
        <title>Massive genome expansion in bonnet fungi (Mycena s.s.) driven by repeated elements and novel gene families across ecological guilds.</title>
        <authorList>
            <consortium name="Lawrence Berkeley National Laboratory"/>
            <person name="Harder C.B."/>
            <person name="Miyauchi S."/>
            <person name="Viragh M."/>
            <person name="Kuo A."/>
            <person name="Thoen E."/>
            <person name="Andreopoulos B."/>
            <person name="Lu D."/>
            <person name="Skrede I."/>
            <person name="Drula E."/>
            <person name="Henrissat B."/>
            <person name="Morin E."/>
            <person name="Kohler A."/>
            <person name="Barry K."/>
            <person name="LaButti K."/>
            <person name="Morin E."/>
            <person name="Salamov A."/>
            <person name="Lipzen A."/>
            <person name="Mereny Z."/>
            <person name="Hegedus B."/>
            <person name="Baldrian P."/>
            <person name="Stursova M."/>
            <person name="Weitz H."/>
            <person name="Taylor A."/>
            <person name="Grigoriev I.V."/>
            <person name="Nagy L.G."/>
            <person name="Martin F."/>
            <person name="Kauserud H."/>
        </authorList>
    </citation>
    <scope>NUCLEOTIDE SEQUENCE</scope>
    <source>
        <strain evidence="1">CBHHK067</strain>
    </source>
</reference>
<dbReference type="EMBL" id="JARKIE010000006">
    <property type="protein sequence ID" value="KAJ7706964.1"/>
    <property type="molecule type" value="Genomic_DNA"/>
</dbReference>